<dbReference type="AlphaFoldDB" id="A0A8K0DH85"/>
<reference evidence="4" key="1">
    <citation type="submission" date="2019-08" db="EMBL/GenBank/DDBJ databases">
        <title>The genome of the North American firefly Photinus pyralis.</title>
        <authorList>
            <consortium name="Photinus pyralis genome working group"/>
            <person name="Fallon T.R."/>
            <person name="Sander Lower S.E."/>
            <person name="Weng J.-K."/>
        </authorList>
    </citation>
    <scope>NUCLEOTIDE SEQUENCE</scope>
    <source>
        <strain evidence="4">TRF0915ILg1</strain>
        <tissue evidence="4">Whole body</tissue>
    </source>
</reference>
<dbReference type="SUPFAM" id="SSF46689">
    <property type="entry name" value="Homeodomain-like"/>
    <property type="match status" value="1"/>
</dbReference>
<evidence type="ECO:0000313" key="4">
    <source>
        <dbReference type="EMBL" id="KAF2903216.1"/>
    </source>
</evidence>
<evidence type="ECO:0000259" key="3">
    <source>
        <dbReference type="Pfam" id="PF03221"/>
    </source>
</evidence>
<evidence type="ECO:0000256" key="2">
    <source>
        <dbReference type="ARBA" id="ARBA00023125"/>
    </source>
</evidence>
<keyword evidence="5" id="KW-1185">Reference proteome</keyword>
<comment type="caution">
    <text evidence="4">The sequence shown here is derived from an EMBL/GenBank/DDBJ whole genome shotgun (WGS) entry which is preliminary data.</text>
</comment>
<dbReference type="EMBL" id="VTPC01001080">
    <property type="protein sequence ID" value="KAF2903216.1"/>
    <property type="molecule type" value="Genomic_DNA"/>
</dbReference>
<accession>A0A8K0DH85</accession>
<dbReference type="Proteomes" id="UP000801492">
    <property type="component" value="Unassembled WGS sequence"/>
</dbReference>
<evidence type="ECO:0000256" key="1">
    <source>
        <dbReference type="ARBA" id="ARBA00004123"/>
    </source>
</evidence>
<name>A0A8K0DH85_IGNLU</name>
<proteinExistence type="predicted"/>
<dbReference type="InterPro" id="IPR009057">
    <property type="entry name" value="Homeodomain-like_sf"/>
</dbReference>
<protein>
    <recommendedName>
        <fullName evidence="3">HTH CENPB-type domain-containing protein</fullName>
    </recommendedName>
</protein>
<dbReference type="InterPro" id="IPR006600">
    <property type="entry name" value="HTH_CenpB_DNA-bd_dom"/>
</dbReference>
<dbReference type="GO" id="GO:0003677">
    <property type="term" value="F:DNA binding"/>
    <property type="evidence" value="ECO:0007669"/>
    <property type="project" value="UniProtKB-KW"/>
</dbReference>
<organism evidence="4 5">
    <name type="scientific">Ignelater luminosus</name>
    <name type="common">Cucubano</name>
    <name type="synonym">Pyrophorus luminosus</name>
    <dbReference type="NCBI Taxonomy" id="2038154"/>
    <lineage>
        <taxon>Eukaryota</taxon>
        <taxon>Metazoa</taxon>
        <taxon>Ecdysozoa</taxon>
        <taxon>Arthropoda</taxon>
        <taxon>Hexapoda</taxon>
        <taxon>Insecta</taxon>
        <taxon>Pterygota</taxon>
        <taxon>Neoptera</taxon>
        <taxon>Endopterygota</taxon>
        <taxon>Coleoptera</taxon>
        <taxon>Polyphaga</taxon>
        <taxon>Elateriformia</taxon>
        <taxon>Elateroidea</taxon>
        <taxon>Elateridae</taxon>
        <taxon>Agrypninae</taxon>
        <taxon>Pyrophorini</taxon>
        <taxon>Ignelater</taxon>
    </lineage>
</organism>
<feature type="domain" description="HTH CENPB-type" evidence="3">
    <location>
        <begin position="37"/>
        <end position="69"/>
    </location>
</feature>
<sequence length="131" mass="15417">MEKQNRKALMLKDKYDIIQKIENGVKQSDICCEMSHEEVDKGLLQWFTQKRQENIPLSGSILQEKASEMDISLLDVVNFIHLAWQEVSRETNANCFKHIGFLEKEEFDSNDELPLNEWLKMHTKDCEDTEI</sequence>
<dbReference type="OrthoDB" id="125347at2759"/>
<gene>
    <name evidence="4" type="ORF">ILUMI_02973</name>
</gene>
<dbReference type="Pfam" id="PF03221">
    <property type="entry name" value="HTH_Tnp_Tc5"/>
    <property type="match status" value="1"/>
</dbReference>
<evidence type="ECO:0000313" key="5">
    <source>
        <dbReference type="Proteomes" id="UP000801492"/>
    </source>
</evidence>
<comment type="subcellular location">
    <subcellularLocation>
        <location evidence="1">Nucleus</location>
    </subcellularLocation>
</comment>
<dbReference type="Gene3D" id="1.10.10.60">
    <property type="entry name" value="Homeodomain-like"/>
    <property type="match status" value="1"/>
</dbReference>
<dbReference type="GO" id="GO:0005634">
    <property type="term" value="C:nucleus"/>
    <property type="evidence" value="ECO:0007669"/>
    <property type="project" value="UniProtKB-SubCell"/>
</dbReference>
<keyword evidence="2" id="KW-0238">DNA-binding</keyword>